<dbReference type="EMBL" id="CP053418">
    <property type="protein sequence ID" value="QJW85078.1"/>
    <property type="molecule type" value="Genomic_DNA"/>
</dbReference>
<name>A0ABX6P4S8_9BURK</name>
<proteinExistence type="predicted"/>
<protein>
    <submittedName>
        <fullName evidence="1">Uncharacterized protein</fullName>
    </submittedName>
</protein>
<evidence type="ECO:0000313" key="2">
    <source>
        <dbReference type="Proteomes" id="UP000500826"/>
    </source>
</evidence>
<organism evidence="1 2">
    <name type="scientific">Ramlibacter terrae</name>
    <dbReference type="NCBI Taxonomy" id="2732511"/>
    <lineage>
        <taxon>Bacteria</taxon>
        <taxon>Pseudomonadati</taxon>
        <taxon>Pseudomonadota</taxon>
        <taxon>Betaproteobacteria</taxon>
        <taxon>Burkholderiales</taxon>
        <taxon>Comamonadaceae</taxon>
        <taxon>Ramlibacter</taxon>
    </lineage>
</organism>
<sequence length="64" mass="7473">MSPPPTSRLPSVNTFGELSHFLRSAVADEDSRIFSESMGHPARMRKPWWRNCARAAKGRWWRRC</sequence>
<keyword evidence="2" id="KW-1185">Reference proteome</keyword>
<gene>
    <name evidence="1" type="ORF">HK414_21030</name>
</gene>
<accession>A0ABX6P4S8</accession>
<evidence type="ECO:0000313" key="1">
    <source>
        <dbReference type="EMBL" id="QJW85078.1"/>
    </source>
</evidence>
<reference evidence="1 2" key="1">
    <citation type="submission" date="2020-05" db="EMBL/GenBank/DDBJ databases">
        <title>Ramlibacter rhizophilus sp. nov., isolated from rhizosphere soil of national flower Mugunghwa from South Korea.</title>
        <authorList>
            <person name="Zheng-Fei Y."/>
            <person name="Huan T."/>
        </authorList>
    </citation>
    <scope>NUCLEOTIDE SEQUENCE [LARGE SCALE GENOMIC DNA]</scope>
    <source>
        <strain evidence="1 2">H242</strain>
    </source>
</reference>
<dbReference type="Proteomes" id="UP000500826">
    <property type="component" value="Chromosome"/>
</dbReference>